<dbReference type="RefSeq" id="WP_378611332.1">
    <property type="nucleotide sequence ID" value="NZ_JBHSAX010000005.1"/>
</dbReference>
<dbReference type="PANTHER" id="PTHR23026:SF123">
    <property type="entry name" value="NAD(P)H NITROREDUCTASE RV3131-RELATED"/>
    <property type="match status" value="1"/>
</dbReference>
<dbReference type="InterPro" id="IPR050627">
    <property type="entry name" value="Nitroreductase/BluB"/>
</dbReference>
<accession>A0ABV8DPF8</accession>
<proteinExistence type="predicted"/>
<reference evidence="2" key="1">
    <citation type="journal article" date="2019" name="Int. J. Syst. Evol. Microbiol.">
        <title>The Global Catalogue of Microorganisms (GCM) 10K type strain sequencing project: providing services to taxonomists for standard genome sequencing and annotation.</title>
        <authorList>
            <consortium name="The Broad Institute Genomics Platform"/>
            <consortium name="The Broad Institute Genome Sequencing Center for Infectious Disease"/>
            <person name="Wu L."/>
            <person name="Ma J."/>
        </authorList>
    </citation>
    <scope>NUCLEOTIDE SEQUENCE [LARGE SCALE GENOMIC DNA]</scope>
    <source>
        <strain evidence="2">CGMCC 4.7330</strain>
    </source>
</reference>
<dbReference type="InterPro" id="IPR000415">
    <property type="entry name" value="Nitroreductase-like"/>
</dbReference>
<dbReference type="SUPFAM" id="SSF55469">
    <property type="entry name" value="FMN-dependent nitroreductase-like"/>
    <property type="match status" value="1"/>
</dbReference>
<name>A0ABV8DPF8_9NOCA</name>
<dbReference type="Proteomes" id="UP001595696">
    <property type="component" value="Unassembled WGS sequence"/>
</dbReference>
<protein>
    <submittedName>
        <fullName evidence="1">Acg family FMN-binding oxidoreductase</fullName>
    </submittedName>
</protein>
<keyword evidence="2" id="KW-1185">Reference proteome</keyword>
<dbReference type="PANTHER" id="PTHR23026">
    <property type="entry name" value="NADPH NITROREDUCTASE"/>
    <property type="match status" value="1"/>
</dbReference>
<sequence>MADPDILARPDDDTVRAALRSASRAPSVHNTQPWQWTLDDVALHLDYDDVWQLSTADPRGRQMIISCGAALHHARTALADRGWRTEVTRMPDPEHPEHLATLRFRPWSDPPAGVHTRAAAMTRRWTDRLPMLPPPGPADLLHRLRMLASPHEVELNELDSSAGPRLAAASARVAILHDSDLDYQAELHWWVGHDGDTGVPVGALASDAQAAGVPLGRRFPAAPHSARRTEQPDQAAIIVLSTDGDRPGQWLRTGEALSAVLLECAAAGAASCTLTHLTELPAVRTMIAGLLRRGGTPQVLVRVGTAPDSRHEPTARRDLADILTIDRGHTVRTGRTPR</sequence>
<organism evidence="1 2">
    <name type="scientific">Nocardia jiangsuensis</name>
    <dbReference type="NCBI Taxonomy" id="1691563"/>
    <lineage>
        <taxon>Bacteria</taxon>
        <taxon>Bacillati</taxon>
        <taxon>Actinomycetota</taxon>
        <taxon>Actinomycetes</taxon>
        <taxon>Mycobacteriales</taxon>
        <taxon>Nocardiaceae</taxon>
        <taxon>Nocardia</taxon>
    </lineage>
</organism>
<evidence type="ECO:0000313" key="1">
    <source>
        <dbReference type="EMBL" id="MFC3961584.1"/>
    </source>
</evidence>
<comment type="caution">
    <text evidence="1">The sequence shown here is derived from an EMBL/GenBank/DDBJ whole genome shotgun (WGS) entry which is preliminary data.</text>
</comment>
<gene>
    <name evidence="1" type="ORF">ACFO0B_06240</name>
</gene>
<dbReference type="NCBIfam" id="NF047509">
    <property type="entry name" value="Rv3131_FMN_oxido"/>
    <property type="match status" value="1"/>
</dbReference>
<dbReference type="Gene3D" id="3.40.109.10">
    <property type="entry name" value="NADH Oxidase"/>
    <property type="match status" value="1"/>
</dbReference>
<evidence type="ECO:0000313" key="2">
    <source>
        <dbReference type="Proteomes" id="UP001595696"/>
    </source>
</evidence>
<dbReference type="EMBL" id="JBHSAX010000005">
    <property type="protein sequence ID" value="MFC3961584.1"/>
    <property type="molecule type" value="Genomic_DNA"/>
</dbReference>